<dbReference type="CDD" id="cd00599">
    <property type="entry name" value="GH25_muramidase"/>
    <property type="match status" value="1"/>
</dbReference>
<dbReference type="RefSeq" id="WP_163946840.1">
    <property type="nucleotide sequence ID" value="NZ_JAAIKC010000004.1"/>
</dbReference>
<evidence type="ECO:0000256" key="2">
    <source>
        <dbReference type="ARBA" id="ARBA00022801"/>
    </source>
</evidence>
<dbReference type="GO" id="GO:0016998">
    <property type="term" value="P:cell wall macromolecule catabolic process"/>
    <property type="evidence" value="ECO:0007669"/>
    <property type="project" value="InterPro"/>
</dbReference>
<dbReference type="GO" id="GO:0003796">
    <property type="term" value="F:lysozyme activity"/>
    <property type="evidence" value="ECO:0007669"/>
    <property type="project" value="UniProtKB-EC"/>
</dbReference>
<dbReference type="PROSITE" id="PS51904">
    <property type="entry name" value="GLYCOSYL_HYDROL_F25_2"/>
    <property type="match status" value="1"/>
</dbReference>
<dbReference type="EC" id="3.2.1.17" evidence="4"/>
<dbReference type="PANTHER" id="PTHR34135:SF2">
    <property type="entry name" value="LYSOZYME"/>
    <property type="match status" value="1"/>
</dbReference>
<name>A0A6G3ZXD9_9BACL</name>
<dbReference type="AlphaFoldDB" id="A0A6G3ZXD9"/>
<dbReference type="GO" id="GO:0009253">
    <property type="term" value="P:peptidoglycan catabolic process"/>
    <property type="evidence" value="ECO:0007669"/>
    <property type="project" value="InterPro"/>
</dbReference>
<dbReference type="Pfam" id="PF01183">
    <property type="entry name" value="Glyco_hydro_25"/>
    <property type="match status" value="1"/>
</dbReference>
<comment type="similarity">
    <text evidence="1 4">Belongs to the glycosyl hydrolase 25 family.</text>
</comment>
<keyword evidence="3 4" id="KW-0326">Glycosidase</keyword>
<dbReference type="InterPro" id="IPR017853">
    <property type="entry name" value="GH"/>
</dbReference>
<evidence type="ECO:0000256" key="3">
    <source>
        <dbReference type="ARBA" id="ARBA00023295"/>
    </source>
</evidence>
<dbReference type="SMART" id="SM00641">
    <property type="entry name" value="Glyco_25"/>
    <property type="match status" value="1"/>
</dbReference>
<dbReference type="InterPro" id="IPR002053">
    <property type="entry name" value="Glyco_hydro_25"/>
</dbReference>
<proteinExistence type="inferred from homology"/>
<evidence type="ECO:0000313" key="5">
    <source>
        <dbReference type="EMBL" id="NEW06886.1"/>
    </source>
</evidence>
<dbReference type="InterPro" id="IPR018077">
    <property type="entry name" value="Glyco_hydro_fam25_subgr"/>
</dbReference>
<gene>
    <name evidence="5" type="ORF">GK047_12825</name>
</gene>
<dbReference type="PROSITE" id="PS00953">
    <property type="entry name" value="GLYCOSYL_HYDROL_F25_1"/>
    <property type="match status" value="1"/>
</dbReference>
<keyword evidence="2 4" id="KW-0378">Hydrolase</keyword>
<comment type="caution">
    <text evidence="5">The sequence shown here is derived from an EMBL/GenBank/DDBJ whole genome shotgun (WGS) entry which is preliminary data.</text>
</comment>
<comment type="catalytic activity">
    <reaction evidence="4">
        <text>Hydrolysis of (1-&gt;4)-beta-linkages between N-acetylmuramic acid and N-acetyl-D-glucosamine residues in a peptidoglycan and between N-acetyl-D-glucosamine residues in chitodextrins.</text>
        <dbReference type="EC" id="3.2.1.17"/>
    </reaction>
</comment>
<dbReference type="InterPro" id="IPR008270">
    <property type="entry name" value="Glyco_hydro_25_AS"/>
</dbReference>
<organism evidence="5">
    <name type="scientific">Paenibacillus sp. SYP-B3998</name>
    <dbReference type="NCBI Taxonomy" id="2678564"/>
    <lineage>
        <taxon>Bacteria</taxon>
        <taxon>Bacillati</taxon>
        <taxon>Bacillota</taxon>
        <taxon>Bacilli</taxon>
        <taxon>Bacillales</taxon>
        <taxon>Paenibacillaceae</taxon>
        <taxon>Paenibacillus</taxon>
    </lineage>
</organism>
<dbReference type="SUPFAM" id="SSF51445">
    <property type="entry name" value="(Trans)glycosidases"/>
    <property type="match status" value="1"/>
</dbReference>
<reference evidence="5" key="1">
    <citation type="submission" date="2020-02" db="EMBL/GenBank/DDBJ databases">
        <authorList>
            <person name="Shen X.-R."/>
            <person name="Zhang Y.-X."/>
        </authorList>
    </citation>
    <scope>NUCLEOTIDE SEQUENCE</scope>
    <source>
        <strain evidence="5">SYP-B3998</strain>
    </source>
</reference>
<evidence type="ECO:0000256" key="4">
    <source>
        <dbReference type="RuleBase" id="RU361176"/>
    </source>
</evidence>
<sequence>MQNRTDTDIMGIDVSHHNGDIDWNAVKNSGVQFAYMKASEGDNFKDNKFETYVKEARAAGLPAGAYHFARPTDNAPQTEARHFLDTLKTGMPDYGDLMPVLDLEAPTEASQSNGEFISNWARSFISVIQQETGKQVLLYTGNWFVNQFDNLNNALKDIPLWIANYSNIQAPPDCGGWTRWLVWQYTEKGTVSGIEGHIDMNAATSLAALKGTLM</sequence>
<dbReference type="GO" id="GO:0016052">
    <property type="term" value="P:carbohydrate catabolic process"/>
    <property type="evidence" value="ECO:0007669"/>
    <property type="project" value="TreeGrafter"/>
</dbReference>
<dbReference type="Gene3D" id="3.20.20.80">
    <property type="entry name" value="Glycosidases"/>
    <property type="match status" value="1"/>
</dbReference>
<protein>
    <recommendedName>
        <fullName evidence="4">Lysozyme</fullName>
        <ecNumber evidence="4">3.2.1.17</ecNumber>
    </recommendedName>
</protein>
<evidence type="ECO:0000256" key="1">
    <source>
        <dbReference type="ARBA" id="ARBA00010646"/>
    </source>
</evidence>
<accession>A0A6G3ZXD9</accession>
<dbReference type="PANTHER" id="PTHR34135">
    <property type="entry name" value="LYSOZYME"/>
    <property type="match status" value="1"/>
</dbReference>
<dbReference type="EMBL" id="JAAIKC010000004">
    <property type="protein sequence ID" value="NEW06886.1"/>
    <property type="molecule type" value="Genomic_DNA"/>
</dbReference>